<keyword evidence="6" id="KW-0067">ATP-binding</keyword>
<dbReference type="InterPro" id="IPR003439">
    <property type="entry name" value="ABC_transporter-like_ATP-bd"/>
</dbReference>
<organism evidence="11 12">
    <name type="scientific">Brassicogethes aeneus</name>
    <name type="common">Rape pollen beetle</name>
    <name type="synonym">Meligethes aeneus</name>
    <dbReference type="NCBI Taxonomy" id="1431903"/>
    <lineage>
        <taxon>Eukaryota</taxon>
        <taxon>Metazoa</taxon>
        <taxon>Ecdysozoa</taxon>
        <taxon>Arthropoda</taxon>
        <taxon>Hexapoda</taxon>
        <taxon>Insecta</taxon>
        <taxon>Pterygota</taxon>
        <taxon>Neoptera</taxon>
        <taxon>Endopterygota</taxon>
        <taxon>Coleoptera</taxon>
        <taxon>Polyphaga</taxon>
        <taxon>Cucujiformia</taxon>
        <taxon>Nitidulidae</taxon>
        <taxon>Meligethinae</taxon>
        <taxon>Brassicogethes</taxon>
    </lineage>
</organism>
<evidence type="ECO:0000256" key="1">
    <source>
        <dbReference type="ARBA" id="ARBA00004141"/>
    </source>
</evidence>
<dbReference type="Pfam" id="PF19055">
    <property type="entry name" value="ABC2_membrane_7"/>
    <property type="match status" value="1"/>
</dbReference>
<dbReference type="InterPro" id="IPR050352">
    <property type="entry name" value="ABCG_transporters"/>
</dbReference>
<keyword evidence="8 9" id="KW-0472">Membrane</keyword>
<dbReference type="Pfam" id="PF00005">
    <property type="entry name" value="ABC_tran"/>
    <property type="match status" value="1"/>
</dbReference>
<dbReference type="AlphaFoldDB" id="A0A9P0FL21"/>
<gene>
    <name evidence="11" type="ORF">MELIAE_LOCUS10997</name>
</gene>
<dbReference type="EMBL" id="OV121138">
    <property type="protein sequence ID" value="CAH0561475.1"/>
    <property type="molecule type" value="Genomic_DNA"/>
</dbReference>
<evidence type="ECO:0000256" key="5">
    <source>
        <dbReference type="ARBA" id="ARBA00022741"/>
    </source>
</evidence>
<keyword evidence="4 9" id="KW-0812">Transmembrane</keyword>
<dbReference type="PROSITE" id="PS00211">
    <property type="entry name" value="ABC_TRANSPORTER_1"/>
    <property type="match status" value="1"/>
</dbReference>
<feature type="transmembrane region" description="Helical" evidence="9">
    <location>
        <begin position="361"/>
        <end position="378"/>
    </location>
</feature>
<accession>A0A9P0FL21</accession>
<feature type="transmembrane region" description="Helical" evidence="9">
    <location>
        <begin position="500"/>
        <end position="524"/>
    </location>
</feature>
<dbReference type="GO" id="GO:0005886">
    <property type="term" value="C:plasma membrane"/>
    <property type="evidence" value="ECO:0007669"/>
    <property type="project" value="TreeGrafter"/>
</dbReference>
<evidence type="ECO:0000256" key="9">
    <source>
        <dbReference type="SAM" id="Phobius"/>
    </source>
</evidence>
<reference evidence="11" key="1">
    <citation type="submission" date="2021-12" db="EMBL/GenBank/DDBJ databases">
        <authorList>
            <person name="King R."/>
        </authorList>
    </citation>
    <scope>NUCLEOTIDE SEQUENCE</scope>
</reference>
<dbReference type="PANTHER" id="PTHR48041:SF61">
    <property type="entry name" value="SD03967P"/>
    <property type="match status" value="1"/>
</dbReference>
<evidence type="ECO:0000256" key="8">
    <source>
        <dbReference type="ARBA" id="ARBA00023136"/>
    </source>
</evidence>
<comment type="similarity">
    <text evidence="2">Belongs to the ABC transporter superfamily. ABCG family. Eye pigment precursor importer (TC 3.A.1.204) subfamily.</text>
</comment>
<evidence type="ECO:0000256" key="6">
    <source>
        <dbReference type="ARBA" id="ARBA00022840"/>
    </source>
</evidence>
<keyword evidence="3" id="KW-0813">Transport</keyword>
<dbReference type="Pfam" id="PF01061">
    <property type="entry name" value="ABC2_membrane"/>
    <property type="match status" value="1"/>
</dbReference>
<feature type="transmembrane region" description="Helical" evidence="9">
    <location>
        <begin position="425"/>
        <end position="446"/>
    </location>
</feature>
<evidence type="ECO:0000313" key="12">
    <source>
        <dbReference type="Proteomes" id="UP001154078"/>
    </source>
</evidence>
<dbReference type="GO" id="GO:0005524">
    <property type="term" value="F:ATP binding"/>
    <property type="evidence" value="ECO:0007669"/>
    <property type="project" value="UniProtKB-KW"/>
</dbReference>
<dbReference type="InterPro" id="IPR043926">
    <property type="entry name" value="ABCG_dom"/>
</dbReference>
<dbReference type="GO" id="GO:0140359">
    <property type="term" value="F:ABC-type transporter activity"/>
    <property type="evidence" value="ECO:0007669"/>
    <property type="project" value="InterPro"/>
</dbReference>
<evidence type="ECO:0000313" key="11">
    <source>
        <dbReference type="EMBL" id="CAH0561475.1"/>
    </source>
</evidence>
<feature type="domain" description="ABC transporter" evidence="10">
    <location>
        <begin position="65"/>
        <end position="309"/>
    </location>
</feature>
<protein>
    <recommendedName>
        <fullName evidence="10">ABC transporter domain-containing protein</fullName>
    </recommendedName>
</protein>
<dbReference type="Gene3D" id="3.40.50.300">
    <property type="entry name" value="P-loop containing nucleotide triphosphate hydrolases"/>
    <property type="match status" value="1"/>
</dbReference>
<dbReference type="OrthoDB" id="66620at2759"/>
<dbReference type="GO" id="GO:0016887">
    <property type="term" value="F:ATP hydrolysis activity"/>
    <property type="evidence" value="ECO:0007669"/>
    <property type="project" value="InterPro"/>
</dbReference>
<keyword evidence="7 9" id="KW-1133">Transmembrane helix</keyword>
<comment type="subcellular location">
    <subcellularLocation>
        <location evidence="1">Membrane</location>
        <topology evidence="1">Multi-pass membrane protein</topology>
    </subcellularLocation>
</comment>
<dbReference type="SUPFAM" id="SSF52540">
    <property type="entry name" value="P-loop containing nucleoside triphosphate hydrolases"/>
    <property type="match status" value="1"/>
</dbReference>
<feature type="transmembrane region" description="Helical" evidence="9">
    <location>
        <begin position="531"/>
        <end position="553"/>
    </location>
</feature>
<dbReference type="FunFam" id="3.40.50.300:FF:001077">
    <property type="entry name" value="Uncharacterized protein, isoform A"/>
    <property type="match status" value="1"/>
</dbReference>
<name>A0A9P0FL21_BRAAE</name>
<evidence type="ECO:0000259" key="10">
    <source>
        <dbReference type="PROSITE" id="PS50893"/>
    </source>
</evidence>
<dbReference type="Proteomes" id="UP001154078">
    <property type="component" value="Chromosome 7"/>
</dbReference>
<dbReference type="PROSITE" id="PS50893">
    <property type="entry name" value="ABC_TRANSPORTER_2"/>
    <property type="match status" value="1"/>
</dbReference>
<proteinExistence type="inferred from homology"/>
<feature type="transmembrane region" description="Helical" evidence="9">
    <location>
        <begin position="467"/>
        <end position="494"/>
    </location>
</feature>
<dbReference type="InterPro" id="IPR003593">
    <property type="entry name" value="AAA+_ATPase"/>
</dbReference>
<dbReference type="PANTHER" id="PTHR48041">
    <property type="entry name" value="ABC TRANSPORTER G FAMILY MEMBER 28"/>
    <property type="match status" value="1"/>
</dbReference>
<sequence>MTVIEELNKPRTSASPLKCCTGEEGSLSSDFPTEEILKESAGKNFDSLAGAKRLYSFPKKLAVDVKFEDVTFDSWEWNFRKFKRENKRILHGVSGEFQSGELSVIMGPSGAGKSTLLNILAGFITRGSGGTVMLNGEVRDQSPRYRKLSAYIPQDEELRLALTAKEAMTFAANLKLGYGVTGEYKQQQVIEILDLLGLGECHHTLTSRLSGGQRKRLAVALELLSNPPILFLDEPTTGLDSSSCTQCISLFKRLAQEGRTVVCTIHQPSALLFEMFDKLYAVSSGKCIYNGTISGLVPHLETLNLKCPPYHNPADFLMEVAIGEHGTDVNTLSTAAAANSLSIEYSKGEKIRKYPTPIEKSSSHSSSAAIIMQFLLLYKRNLLTTKRNYMYLVNRLIAHIVIGLIFGYLYKDVGSTAHTILANYVYLYGSLLLIVYTGKMSVTLSFPLEMRILTREHFNRWYKLTPYLLSVILIEIPFQVICTWSYVMISYWLTGQPMDFRLYLFLLFCTLLTLCAQSMGYFIGATTPIKIAVFVGPVIACFFSVFGFCLRYIDTPAIFKWLFKISYYRAGFQSVVFSIYGLSRKNLICPEDMVYCHYQDPSKFLKEMDITNVDLVSNISLIVLIWCLMHAATYLTLWLKLNKR</sequence>
<dbReference type="InterPro" id="IPR017871">
    <property type="entry name" value="ABC_transporter-like_CS"/>
</dbReference>
<evidence type="ECO:0000256" key="4">
    <source>
        <dbReference type="ARBA" id="ARBA00022692"/>
    </source>
</evidence>
<feature type="transmembrane region" description="Helical" evidence="9">
    <location>
        <begin position="615"/>
        <end position="639"/>
    </location>
</feature>
<keyword evidence="5" id="KW-0547">Nucleotide-binding</keyword>
<evidence type="ECO:0000256" key="7">
    <source>
        <dbReference type="ARBA" id="ARBA00022989"/>
    </source>
</evidence>
<dbReference type="CDD" id="cd03213">
    <property type="entry name" value="ABCG_EPDR"/>
    <property type="match status" value="1"/>
</dbReference>
<keyword evidence="12" id="KW-1185">Reference proteome</keyword>
<feature type="transmembrane region" description="Helical" evidence="9">
    <location>
        <begin position="390"/>
        <end position="410"/>
    </location>
</feature>
<dbReference type="InterPro" id="IPR027417">
    <property type="entry name" value="P-loop_NTPase"/>
</dbReference>
<dbReference type="SMART" id="SM00382">
    <property type="entry name" value="AAA"/>
    <property type="match status" value="1"/>
</dbReference>
<dbReference type="InterPro" id="IPR013525">
    <property type="entry name" value="ABC2_TM"/>
</dbReference>
<evidence type="ECO:0000256" key="3">
    <source>
        <dbReference type="ARBA" id="ARBA00022448"/>
    </source>
</evidence>
<evidence type="ECO:0000256" key="2">
    <source>
        <dbReference type="ARBA" id="ARBA00005814"/>
    </source>
</evidence>